<sequence length="1126" mass="128760">MNSVTSIYSSRITIDEPVKKNMGFSDDIITGIVMEKNDKGTLVDVMGKEILVPPSIDILEEKGEACTFKVEKHGEDGIRLKYETHAPNQSVPPKGQSYMKAWLKRQNMPDFSYETLNALQAMGQDEQTSYQKLIKETKEQLDKILDKAVDEDILKLLSKNMSPEKMTIKLFEHAITKEKSEGQIEKKEVKDIVEKELNRLAKIFGSKEEMRSIVKKLKEKNLPVTEANIFKIRGALNKFDAIKELKDEAILNVLKNNIALTVEKIYEAKYSSGQVAEKENTYGQHPTTGQPHVSEETLQALEPQIKKILEDNQIPLKDENIEAAKTFIRHGMEITKENMTKYMSLKHIAEDMDKEQIIQESVQNIIDDKHISDISIMDQEAADFKGIDAERLIEDIPKIRDKHIERLIKRGMDISLYNLQKLVHKDPLLTSPSHEPEAILSENEQQHMITAKRQLEEIRLKMTLESANRFIKHQIQIDTAPLEKVVEDLRQLEALSYRQALTAVGVKPSTERISQMREVMDTLSGLKQSSAHVLGKVYQKEIEFTLKALSQDTSQNGLYQQQPMEMYEKLGTKPRGDLGDYIGKAFGQLEGILKDLGIQPTPEHVRASKILAHNEIEINDQNINHIKFLDQKVTEVLTKLHPTVVASMLKDNISPLGQTIDEVLQYMNDFQDDNGEDLTEKIAKYIHSMDQAGDLSKEERESMIGIYRMLHTIAKSEGRAVGFLAKHDMKLTLNNLMEAAKYIRRTGGKRTDMNITIDDNFGGLEELRYHGKPITQQIQEAFEKTSMTTTKGNRQFIEQMMELDLDITADGLIHMKELENTLKEFILKATPSGLKKILEQENIMDKPIEEVLEFLENSQDEQIVDTQRIREQLMVAKEASSKAIAFLEKLQLPINLKNLHTMGQLMQDNHVLSKQLKKVLDTTDHQHVLTEDMKAVIGDVIEQLGQGQDMDTAYAELQKKIDDIEEDNRFKMDGQQSVEYICTDIKRMLDMNQILGDQENFLQVPIILNGEISQLNMYYINEQKADDEPLKVLVSLDTKHLGTVHAYVEMQDDHLHVQMSSSIEEETNYLEGFDKDLRNVLEGMGFSHVTMTYGENKVKAPIDVREDNMPNTARQHLAMGHFEQRI</sequence>
<dbReference type="EMBL" id="CP058649">
    <property type="protein sequence ID" value="QUI21243.1"/>
    <property type="molecule type" value="Genomic_DNA"/>
</dbReference>
<protein>
    <recommendedName>
        <fullName evidence="3">Flagellar hook-length control protein-like C-terminal domain-containing protein</fullName>
    </recommendedName>
</protein>
<keyword evidence="2" id="KW-1185">Reference proteome</keyword>
<evidence type="ECO:0000313" key="1">
    <source>
        <dbReference type="EMBL" id="QUI21243.1"/>
    </source>
</evidence>
<dbReference type="KEGG" id="vpy:HZI73_02630"/>
<dbReference type="Pfam" id="PF19753">
    <property type="entry name" value="DUF6240"/>
    <property type="match status" value="2"/>
</dbReference>
<dbReference type="AlphaFoldDB" id="A0A8J8MH58"/>
<proteinExistence type="predicted"/>
<evidence type="ECO:0000313" key="2">
    <source>
        <dbReference type="Proteomes" id="UP000683246"/>
    </source>
</evidence>
<reference evidence="1" key="1">
    <citation type="submission" date="2020-07" db="EMBL/GenBank/DDBJ databases">
        <title>Vallitalea pronyensis genome.</title>
        <authorList>
            <person name="Postec A."/>
        </authorList>
    </citation>
    <scope>NUCLEOTIDE SEQUENCE</scope>
    <source>
        <strain evidence="1">FatNI3</strain>
    </source>
</reference>
<gene>
    <name evidence="1" type="ORF">HZI73_02630</name>
</gene>
<organism evidence="1 2">
    <name type="scientific">Vallitalea pronyensis</name>
    <dbReference type="NCBI Taxonomy" id="1348613"/>
    <lineage>
        <taxon>Bacteria</taxon>
        <taxon>Bacillati</taxon>
        <taxon>Bacillota</taxon>
        <taxon>Clostridia</taxon>
        <taxon>Lachnospirales</taxon>
        <taxon>Vallitaleaceae</taxon>
        <taxon>Vallitalea</taxon>
    </lineage>
</organism>
<dbReference type="Proteomes" id="UP000683246">
    <property type="component" value="Chromosome"/>
</dbReference>
<dbReference type="InterPro" id="IPR046207">
    <property type="entry name" value="DUF6240"/>
</dbReference>
<name>A0A8J8MH58_9FIRM</name>
<evidence type="ECO:0008006" key="3">
    <source>
        <dbReference type="Google" id="ProtNLM"/>
    </source>
</evidence>
<accession>A0A8J8MH58</accession>
<dbReference type="RefSeq" id="WP_212696708.1">
    <property type="nucleotide sequence ID" value="NZ_CP058649.1"/>
</dbReference>